<dbReference type="GO" id="GO:0005829">
    <property type="term" value="C:cytosol"/>
    <property type="evidence" value="ECO:0007669"/>
    <property type="project" value="TreeGrafter"/>
</dbReference>
<dbReference type="Pfam" id="PF00240">
    <property type="entry name" value="ubiquitin"/>
    <property type="match status" value="1"/>
</dbReference>
<dbReference type="SUPFAM" id="SSF101238">
    <property type="entry name" value="XPC-binding domain"/>
    <property type="match status" value="1"/>
</dbReference>
<proteinExistence type="inferred from homology"/>
<keyword evidence="1" id="KW-0677">Repeat</keyword>
<reference evidence="9" key="1">
    <citation type="submission" date="2022-07" db="EMBL/GenBank/DDBJ databases">
        <title>Phylogenomic reconstructions and comparative analyses of Kickxellomycotina fungi.</title>
        <authorList>
            <person name="Reynolds N.K."/>
            <person name="Stajich J.E."/>
            <person name="Barry K."/>
            <person name="Grigoriev I.V."/>
            <person name="Crous P."/>
            <person name="Smith M.E."/>
        </authorList>
    </citation>
    <scope>NUCLEOTIDE SEQUENCE</scope>
    <source>
        <strain evidence="9">NBRC 100468</strain>
    </source>
</reference>
<dbReference type="PANTHER" id="PTHR10621">
    <property type="entry name" value="UV EXCISION REPAIR PROTEIN RAD23"/>
    <property type="match status" value="1"/>
</dbReference>
<dbReference type="Proteomes" id="UP001150538">
    <property type="component" value="Unassembled WGS sequence"/>
</dbReference>
<dbReference type="Pfam" id="PF00627">
    <property type="entry name" value="UBA"/>
    <property type="match status" value="2"/>
</dbReference>
<evidence type="ECO:0000256" key="1">
    <source>
        <dbReference type="ARBA" id="ARBA00022737"/>
    </source>
</evidence>
<dbReference type="GO" id="GO:0003684">
    <property type="term" value="F:damaged DNA binding"/>
    <property type="evidence" value="ECO:0007669"/>
    <property type="project" value="UniProtKB-UniRule"/>
</dbReference>
<keyword evidence="4 5" id="KW-0539">Nucleus</keyword>
<dbReference type="PROSITE" id="PS50030">
    <property type="entry name" value="UBA"/>
    <property type="match status" value="2"/>
</dbReference>
<evidence type="ECO:0000256" key="3">
    <source>
        <dbReference type="ARBA" id="ARBA00023204"/>
    </source>
</evidence>
<evidence type="ECO:0000256" key="6">
    <source>
        <dbReference type="SAM" id="MobiDB-lite"/>
    </source>
</evidence>
<protein>
    <recommendedName>
        <fullName evidence="5">UV excision repair protein RAD23</fullName>
    </recommendedName>
</protein>
<dbReference type="AlphaFoldDB" id="A0A9W8AB77"/>
<dbReference type="InterPro" id="IPR009060">
    <property type="entry name" value="UBA-like_sf"/>
</dbReference>
<feature type="compositionally biased region" description="Basic and acidic residues" evidence="6">
    <location>
        <begin position="128"/>
        <end position="149"/>
    </location>
</feature>
<keyword evidence="10" id="KW-1185">Reference proteome</keyword>
<dbReference type="GO" id="GO:0070628">
    <property type="term" value="F:proteasome binding"/>
    <property type="evidence" value="ECO:0007669"/>
    <property type="project" value="TreeGrafter"/>
</dbReference>
<evidence type="ECO:0000259" key="7">
    <source>
        <dbReference type="PROSITE" id="PS50030"/>
    </source>
</evidence>
<dbReference type="InterPro" id="IPR029071">
    <property type="entry name" value="Ubiquitin-like_domsf"/>
</dbReference>
<dbReference type="PANTHER" id="PTHR10621:SF0">
    <property type="entry name" value="UV EXCISION REPAIR PROTEIN RAD23"/>
    <property type="match status" value="1"/>
</dbReference>
<dbReference type="Gene3D" id="1.10.10.540">
    <property type="entry name" value="XPC-binding domain"/>
    <property type="match status" value="1"/>
</dbReference>
<dbReference type="GO" id="GO:0005654">
    <property type="term" value="C:nucleoplasm"/>
    <property type="evidence" value="ECO:0007669"/>
    <property type="project" value="TreeGrafter"/>
</dbReference>
<feature type="domain" description="UBA" evidence="7">
    <location>
        <begin position="307"/>
        <end position="348"/>
    </location>
</feature>
<feature type="domain" description="UBA" evidence="7">
    <location>
        <begin position="154"/>
        <end position="195"/>
    </location>
</feature>
<dbReference type="PROSITE" id="PS00299">
    <property type="entry name" value="UBIQUITIN_1"/>
    <property type="match status" value="1"/>
</dbReference>
<dbReference type="SMART" id="SM00213">
    <property type="entry name" value="UBQ"/>
    <property type="match status" value="1"/>
</dbReference>
<keyword evidence="3 5" id="KW-0234">DNA repair</keyword>
<evidence type="ECO:0000259" key="8">
    <source>
        <dbReference type="PROSITE" id="PS50053"/>
    </source>
</evidence>
<feature type="region of interest" description="Disordered" evidence="6">
    <location>
        <begin position="73"/>
        <end position="154"/>
    </location>
</feature>
<dbReference type="InterPro" id="IPR000626">
    <property type="entry name" value="Ubiquitin-like_dom"/>
</dbReference>
<evidence type="ECO:0000256" key="2">
    <source>
        <dbReference type="ARBA" id="ARBA00022763"/>
    </source>
</evidence>
<dbReference type="GO" id="GO:0006289">
    <property type="term" value="P:nucleotide-excision repair"/>
    <property type="evidence" value="ECO:0007669"/>
    <property type="project" value="UniProtKB-UniRule"/>
</dbReference>
<dbReference type="FunFam" id="1.10.8.10:FF:000003">
    <property type="entry name" value="UV excision repair protein RAD23 homolog"/>
    <property type="match status" value="1"/>
</dbReference>
<gene>
    <name evidence="9" type="primary">RAD23</name>
    <name evidence="9" type="ORF">H4219_000339</name>
</gene>
<dbReference type="Gene3D" id="1.10.8.10">
    <property type="entry name" value="DNA helicase RuvA subunit, C-terminal domain"/>
    <property type="match status" value="2"/>
</dbReference>
<dbReference type="InterPro" id="IPR015360">
    <property type="entry name" value="XPC-bd"/>
</dbReference>
<name>A0A9W8AB77_9FUNG</name>
<dbReference type="OrthoDB" id="419317at2759"/>
<dbReference type="InterPro" id="IPR036353">
    <property type="entry name" value="XPC-bd_sf"/>
</dbReference>
<keyword evidence="2 5" id="KW-0227">DNA damage</keyword>
<dbReference type="GO" id="GO:0031593">
    <property type="term" value="F:polyubiquitin modification-dependent protein binding"/>
    <property type="evidence" value="ECO:0007669"/>
    <property type="project" value="UniProtKB-UniRule"/>
</dbReference>
<comment type="caution">
    <text evidence="9">The sequence shown here is derived from an EMBL/GenBank/DDBJ whole genome shotgun (WGS) entry which is preliminary data.</text>
</comment>
<organism evidence="9 10">
    <name type="scientific">Mycoemilia scoparia</name>
    <dbReference type="NCBI Taxonomy" id="417184"/>
    <lineage>
        <taxon>Eukaryota</taxon>
        <taxon>Fungi</taxon>
        <taxon>Fungi incertae sedis</taxon>
        <taxon>Zoopagomycota</taxon>
        <taxon>Kickxellomycotina</taxon>
        <taxon>Kickxellomycetes</taxon>
        <taxon>Kickxellales</taxon>
        <taxon>Kickxellaceae</taxon>
        <taxon>Mycoemilia</taxon>
    </lineage>
</organism>
<dbReference type="SMART" id="SM00727">
    <property type="entry name" value="STI1"/>
    <property type="match status" value="1"/>
</dbReference>
<dbReference type="NCBIfam" id="TIGR00601">
    <property type="entry name" value="rad23"/>
    <property type="match status" value="1"/>
</dbReference>
<dbReference type="CDD" id="cd14281">
    <property type="entry name" value="UBA2_Rad23_like"/>
    <property type="match status" value="1"/>
</dbReference>
<evidence type="ECO:0000313" key="9">
    <source>
        <dbReference type="EMBL" id="KAJ1921992.1"/>
    </source>
</evidence>
<dbReference type="GO" id="GO:0043130">
    <property type="term" value="F:ubiquitin binding"/>
    <property type="evidence" value="ECO:0007669"/>
    <property type="project" value="UniProtKB-UniRule"/>
</dbReference>
<comment type="function">
    <text evidence="5">Multiubiquitin chain receptor involved in modulation of proteasomal degradation. Involved in nucleotide excision repair.</text>
</comment>
<comment type="similarity">
    <text evidence="5">Belongs to the RAD23 family.</text>
</comment>
<dbReference type="InterPro" id="IPR004806">
    <property type="entry name" value="Rad23"/>
</dbReference>
<evidence type="ECO:0000256" key="5">
    <source>
        <dbReference type="RuleBase" id="RU367049"/>
    </source>
</evidence>
<dbReference type="PRINTS" id="PR01839">
    <property type="entry name" value="RAD23PROTEIN"/>
</dbReference>
<feature type="region of interest" description="Disordered" evidence="6">
    <location>
        <begin position="202"/>
        <end position="223"/>
    </location>
</feature>
<feature type="compositionally biased region" description="Acidic residues" evidence="6">
    <location>
        <begin position="206"/>
        <end position="219"/>
    </location>
</feature>
<sequence length="354" mass="40048">MKLQVKAFQIKENDTLEVEPTFTVSKVKELVQERFSIPVEKQKIMYSGKQLKDEQTLVDVKIKDNDAVFVVGTKAPKPTPQTESKPTIAPVPETPANTSSASQSTPSAPVANRSAQEHVPNTPSPNTRETDNRTEDQQQHETGEQHSEDTFTTGKDYDVVINNLMEMGYDRELCVKAMRASFNNPDRAAEYLLMGIPEHIEQQSQEQDDQADMNVESEEAPSGRLNETLEMLRNSPEFHDLRRQVQANPNLLQPIMMQISQNNPELFRVITDNREVFLQMLTEGVEDHAGGDGIDETQDGQQVIRVTQEEKEAIDRLTEMGFERDLVVQAYFACEKDEQLTADFLLRHGNDDAN</sequence>
<dbReference type="Pfam" id="PF09280">
    <property type="entry name" value="XPC-binding"/>
    <property type="match status" value="1"/>
</dbReference>
<evidence type="ECO:0000313" key="10">
    <source>
        <dbReference type="Proteomes" id="UP001150538"/>
    </source>
</evidence>
<feature type="domain" description="Ubiquitin-like" evidence="8">
    <location>
        <begin position="1"/>
        <end position="71"/>
    </location>
</feature>
<dbReference type="FunFam" id="1.10.8.10:FF:000002">
    <property type="entry name" value="UV excision repair protein RAD23 homolog"/>
    <property type="match status" value="1"/>
</dbReference>
<dbReference type="SMART" id="SM00165">
    <property type="entry name" value="UBA"/>
    <property type="match status" value="2"/>
</dbReference>
<dbReference type="InterPro" id="IPR019954">
    <property type="entry name" value="Ubiquitin_CS"/>
</dbReference>
<dbReference type="SUPFAM" id="SSF46934">
    <property type="entry name" value="UBA-like"/>
    <property type="match status" value="2"/>
</dbReference>
<dbReference type="InterPro" id="IPR006636">
    <property type="entry name" value="STI1_HS-bd"/>
</dbReference>
<comment type="subcellular location">
    <subcellularLocation>
        <location evidence="5">Nucleus</location>
    </subcellularLocation>
    <subcellularLocation>
        <location evidence="5">Cytoplasm</location>
    </subcellularLocation>
</comment>
<keyword evidence="5" id="KW-0963">Cytoplasm</keyword>
<accession>A0A9W8AB77</accession>
<dbReference type="Gene3D" id="3.10.20.90">
    <property type="entry name" value="Phosphatidylinositol 3-kinase Catalytic Subunit, Chain A, domain 1"/>
    <property type="match status" value="1"/>
</dbReference>
<evidence type="ECO:0000256" key="4">
    <source>
        <dbReference type="ARBA" id="ARBA00023242"/>
    </source>
</evidence>
<dbReference type="GO" id="GO:0043161">
    <property type="term" value="P:proteasome-mediated ubiquitin-dependent protein catabolic process"/>
    <property type="evidence" value="ECO:0007669"/>
    <property type="project" value="UniProtKB-UniRule"/>
</dbReference>
<dbReference type="SUPFAM" id="SSF54236">
    <property type="entry name" value="Ubiquitin-like"/>
    <property type="match status" value="1"/>
</dbReference>
<dbReference type="InterPro" id="IPR015940">
    <property type="entry name" value="UBA"/>
</dbReference>
<dbReference type="PROSITE" id="PS50053">
    <property type="entry name" value="UBIQUITIN_2"/>
    <property type="match status" value="1"/>
</dbReference>
<feature type="compositionally biased region" description="Low complexity" evidence="6">
    <location>
        <begin position="94"/>
        <end position="109"/>
    </location>
</feature>
<dbReference type="EMBL" id="JANBPU010000002">
    <property type="protein sequence ID" value="KAJ1921992.1"/>
    <property type="molecule type" value="Genomic_DNA"/>
</dbReference>